<dbReference type="Proteomes" id="UP000808146">
    <property type="component" value="Unassembled WGS sequence"/>
</dbReference>
<evidence type="ECO:0000256" key="1">
    <source>
        <dbReference type="SAM" id="Phobius"/>
    </source>
</evidence>
<sequence>MENKSHAFVAGLFALLLGAVAIVALFWLRGTQNSLSEYVVVTKYTVGGLNPEAQVRYRGIRVGKVKDIQLDRDDPSDILIKISIPDNIPLTRGTVAKLATQGVTGIAHVLLLDSGKDNAPLIATDGRLPRIAMVPSLLDEMSESGPAALRQAQEVMTAANALLNEENRRRFAATMANLESASASMKPAIENMNAALVQVRKLLDDKNVKSLSRAAGELGPLLADTRQLVGKMHTTAEKLDVAIGDASAGGTSALMPRLNELAADFSLTSRQLSRVLRLLEDSPQGLVFGVPAPPPGPGEPGFMTAEGR</sequence>
<feature type="domain" description="Mce/MlaD" evidence="2">
    <location>
        <begin position="40"/>
        <end position="109"/>
    </location>
</feature>
<dbReference type="PANTHER" id="PTHR36698">
    <property type="entry name" value="BLL5892 PROTEIN"/>
    <property type="match status" value="1"/>
</dbReference>
<evidence type="ECO:0000313" key="4">
    <source>
        <dbReference type="Proteomes" id="UP000808146"/>
    </source>
</evidence>
<feature type="transmembrane region" description="Helical" evidence="1">
    <location>
        <begin position="7"/>
        <end position="28"/>
    </location>
</feature>
<keyword evidence="1" id="KW-0812">Transmembrane</keyword>
<dbReference type="PANTHER" id="PTHR36698:SF2">
    <property type="entry name" value="MCE_MLAD DOMAIN-CONTAINING PROTEIN"/>
    <property type="match status" value="1"/>
</dbReference>
<keyword evidence="1" id="KW-1133">Transmembrane helix</keyword>
<dbReference type="InterPro" id="IPR003399">
    <property type="entry name" value="Mce/MlaD"/>
</dbReference>
<gene>
    <name evidence="3" type="ORF">IPN75_11850</name>
</gene>
<accession>A0A9D7LS20</accession>
<protein>
    <submittedName>
        <fullName evidence="3">MCE family protein</fullName>
    </submittedName>
</protein>
<proteinExistence type="predicted"/>
<evidence type="ECO:0000313" key="3">
    <source>
        <dbReference type="EMBL" id="MBK8891015.1"/>
    </source>
</evidence>
<dbReference type="Pfam" id="PF02470">
    <property type="entry name" value="MlaD"/>
    <property type="match status" value="1"/>
</dbReference>
<dbReference type="EMBL" id="JADKBR010000016">
    <property type="protein sequence ID" value="MBK8891015.1"/>
    <property type="molecule type" value="Genomic_DNA"/>
</dbReference>
<reference evidence="3" key="1">
    <citation type="submission" date="2020-10" db="EMBL/GenBank/DDBJ databases">
        <title>Connecting structure to function with the recovery of over 1000 high-quality activated sludge metagenome-assembled genomes encoding full-length rRNA genes using long-read sequencing.</title>
        <authorList>
            <person name="Singleton C.M."/>
            <person name="Petriglieri F."/>
            <person name="Kristensen J.M."/>
            <person name="Kirkegaard R.H."/>
            <person name="Michaelsen T.Y."/>
            <person name="Andersen M.H."/>
            <person name="Karst S.M."/>
            <person name="Dueholm M.S."/>
            <person name="Nielsen P.H."/>
            <person name="Albertsen M."/>
        </authorList>
    </citation>
    <scope>NUCLEOTIDE SEQUENCE</scope>
    <source>
        <strain evidence="3">OdNE_18-Q3-R46-58_BAT3C.305</strain>
    </source>
</reference>
<evidence type="ECO:0000259" key="2">
    <source>
        <dbReference type="Pfam" id="PF02470"/>
    </source>
</evidence>
<comment type="caution">
    <text evidence="3">The sequence shown here is derived from an EMBL/GenBank/DDBJ whole genome shotgun (WGS) entry which is preliminary data.</text>
</comment>
<organism evidence="3 4">
    <name type="scientific">Candidatus Dechloromonas phosphorivorans</name>
    <dbReference type="NCBI Taxonomy" id="2899244"/>
    <lineage>
        <taxon>Bacteria</taxon>
        <taxon>Pseudomonadati</taxon>
        <taxon>Pseudomonadota</taxon>
        <taxon>Betaproteobacteria</taxon>
        <taxon>Rhodocyclales</taxon>
        <taxon>Azonexaceae</taxon>
        <taxon>Dechloromonas</taxon>
    </lineage>
</organism>
<name>A0A9D7LS20_9RHOO</name>
<dbReference type="AlphaFoldDB" id="A0A9D7LS20"/>
<keyword evidence="1" id="KW-0472">Membrane</keyword>